<dbReference type="Gene3D" id="1.10.1410.10">
    <property type="match status" value="1"/>
</dbReference>
<feature type="compositionally biased region" description="Acidic residues" evidence="9">
    <location>
        <begin position="212"/>
        <end position="228"/>
    </location>
</feature>
<evidence type="ECO:0000256" key="2">
    <source>
        <dbReference type="ARBA" id="ARBA00010912"/>
    </source>
</evidence>
<keyword evidence="6" id="KW-0547">Nucleotide-binding</keyword>
<dbReference type="GO" id="GO:0005634">
    <property type="term" value="C:nucleus"/>
    <property type="evidence" value="ECO:0007669"/>
    <property type="project" value="UniProtKB-SubCell"/>
</dbReference>
<protein>
    <recommendedName>
        <fullName evidence="3">polynucleotide adenylyltransferase</fullName>
        <ecNumber evidence="3">2.7.7.19</ecNumber>
    </recommendedName>
</protein>
<gene>
    <name evidence="11" type="ORF">MAC_09118</name>
</gene>
<keyword evidence="12" id="KW-1185">Reference proteome</keyword>
<evidence type="ECO:0000313" key="11">
    <source>
        <dbReference type="EMBL" id="EFY84832.1"/>
    </source>
</evidence>
<evidence type="ECO:0000256" key="1">
    <source>
        <dbReference type="ARBA" id="ARBA00004123"/>
    </source>
</evidence>
<keyword evidence="5" id="KW-0808">Transferase</keyword>
<dbReference type="PANTHER" id="PTHR10682:SF23">
    <property type="entry name" value="POLYNUCLEOTIDE ADENYLYLTRANSFERASE"/>
    <property type="match status" value="1"/>
</dbReference>
<dbReference type="GO" id="GO:0005524">
    <property type="term" value="F:ATP binding"/>
    <property type="evidence" value="ECO:0007669"/>
    <property type="project" value="UniProtKB-KW"/>
</dbReference>
<dbReference type="SUPFAM" id="SSF81631">
    <property type="entry name" value="PAP/OAS1 substrate-binding domain"/>
    <property type="match status" value="1"/>
</dbReference>
<evidence type="ECO:0000313" key="12">
    <source>
        <dbReference type="Proteomes" id="UP000002499"/>
    </source>
</evidence>
<dbReference type="EC" id="2.7.7.19" evidence="3"/>
<evidence type="ECO:0000256" key="5">
    <source>
        <dbReference type="ARBA" id="ARBA00022679"/>
    </source>
</evidence>
<keyword evidence="8" id="KW-0539">Nucleus</keyword>
<organism evidence="12">
    <name type="scientific">Metarhizium acridum (strain CQMa 102)</name>
    <dbReference type="NCBI Taxonomy" id="655827"/>
    <lineage>
        <taxon>Eukaryota</taxon>
        <taxon>Fungi</taxon>
        <taxon>Dikarya</taxon>
        <taxon>Ascomycota</taxon>
        <taxon>Pezizomycotina</taxon>
        <taxon>Sordariomycetes</taxon>
        <taxon>Hypocreomycetidae</taxon>
        <taxon>Hypocreales</taxon>
        <taxon>Clavicipitaceae</taxon>
        <taxon>Metarhizium</taxon>
    </lineage>
</organism>
<dbReference type="eggNOG" id="KOG2245">
    <property type="taxonomic scope" value="Eukaryota"/>
</dbReference>
<evidence type="ECO:0000256" key="4">
    <source>
        <dbReference type="ARBA" id="ARBA00022664"/>
    </source>
</evidence>
<evidence type="ECO:0000259" key="10">
    <source>
        <dbReference type="Pfam" id="PF04928"/>
    </source>
</evidence>
<keyword evidence="7" id="KW-0067">ATP-binding</keyword>
<feature type="region of interest" description="Disordered" evidence="9">
    <location>
        <begin position="207"/>
        <end position="274"/>
    </location>
</feature>
<dbReference type="GO" id="GO:1990817">
    <property type="term" value="F:poly(A) RNA polymerase activity"/>
    <property type="evidence" value="ECO:0007669"/>
    <property type="project" value="UniProtKB-EC"/>
</dbReference>
<dbReference type="Pfam" id="PF04928">
    <property type="entry name" value="PAP_central"/>
    <property type="match status" value="1"/>
</dbReference>
<dbReference type="HOGENOM" id="CLU_1015933_0_0_1"/>
<dbReference type="STRING" id="655827.E9EGX0"/>
<dbReference type="Proteomes" id="UP000002499">
    <property type="component" value="Unassembled WGS sequence"/>
</dbReference>
<dbReference type="OrthoDB" id="10263155at2759"/>
<sequence length="274" mass="30261">MAKYGIAHLLLKAWAKSRGLYSSKLGLLGSLNISVMLVPICKLLAYDGPSAGTTDILTTFFHHYRNFDWKTNMVLDPLFHGTVKYHRTQRESMCLLGWHTPSRNTALNATASTIHILSAEIMRASDLLSQEGVNWDTFLRGTQSLLPFPELTACNAAGFLDSHKCYIKMNASYLGCSPRKGKRFVGWLESRCLMVLVDLQPWKDDNAGYADSGEDSELDDNESDDGKEEPEAGTTIFLAPPSSDPAWRNVSPSVLKAGGSGKLRTAADVMNRLR</sequence>
<evidence type="ECO:0000256" key="8">
    <source>
        <dbReference type="ARBA" id="ARBA00023242"/>
    </source>
</evidence>
<reference evidence="11 12" key="1">
    <citation type="journal article" date="2011" name="PLoS Genet.">
        <title>Genome sequencing and comparative transcriptomics of the model entomopathogenic fungi Metarhizium anisopliae and M. acridum.</title>
        <authorList>
            <person name="Gao Q."/>
            <person name="Jin K."/>
            <person name="Ying S.H."/>
            <person name="Zhang Y."/>
            <person name="Xiao G."/>
            <person name="Shang Y."/>
            <person name="Duan Z."/>
            <person name="Hu X."/>
            <person name="Xie X.Q."/>
            <person name="Zhou G."/>
            <person name="Peng G."/>
            <person name="Luo Z."/>
            <person name="Huang W."/>
            <person name="Wang B."/>
            <person name="Fang W."/>
            <person name="Wang S."/>
            <person name="Zhong Y."/>
            <person name="Ma L.J."/>
            <person name="St Leger R.J."/>
            <person name="Zhao G.P."/>
            <person name="Pei Y."/>
            <person name="Feng M.G."/>
            <person name="Xia Y."/>
            <person name="Wang C."/>
        </authorList>
    </citation>
    <scope>NUCLEOTIDE SEQUENCE [LARGE SCALE GENOMIC DNA]</scope>
    <source>
        <strain evidence="11 12">CQMa 102</strain>
    </source>
</reference>
<comment type="similarity">
    <text evidence="2">Belongs to the poly(A) polymerase family.</text>
</comment>
<dbReference type="EMBL" id="GL698603">
    <property type="protein sequence ID" value="EFY84832.1"/>
    <property type="molecule type" value="Genomic_DNA"/>
</dbReference>
<name>E9EGX0_METAQ</name>
<evidence type="ECO:0000256" key="6">
    <source>
        <dbReference type="ARBA" id="ARBA00022741"/>
    </source>
</evidence>
<dbReference type="PANTHER" id="PTHR10682">
    <property type="entry name" value="POLY A POLYMERASE"/>
    <property type="match status" value="1"/>
</dbReference>
<proteinExistence type="inferred from homology"/>
<dbReference type="AlphaFoldDB" id="E9EGX0"/>
<dbReference type="InterPro" id="IPR007012">
    <property type="entry name" value="PolA_pol_cen_dom"/>
</dbReference>
<dbReference type="GO" id="GO:0006397">
    <property type="term" value="P:mRNA processing"/>
    <property type="evidence" value="ECO:0007669"/>
    <property type="project" value="UniProtKB-KW"/>
</dbReference>
<accession>E9EGX0</accession>
<keyword evidence="4" id="KW-0507">mRNA processing</keyword>
<evidence type="ECO:0000256" key="9">
    <source>
        <dbReference type="SAM" id="MobiDB-lite"/>
    </source>
</evidence>
<evidence type="ECO:0000256" key="3">
    <source>
        <dbReference type="ARBA" id="ARBA00012388"/>
    </source>
</evidence>
<comment type="subcellular location">
    <subcellularLocation>
        <location evidence="1">Nucleus</location>
    </subcellularLocation>
</comment>
<dbReference type="InParanoid" id="E9EGX0"/>
<evidence type="ECO:0000256" key="7">
    <source>
        <dbReference type="ARBA" id="ARBA00022840"/>
    </source>
</evidence>
<feature type="domain" description="Poly(A) polymerase central" evidence="10">
    <location>
        <begin position="10"/>
        <end position="130"/>
    </location>
</feature>